<dbReference type="InterPro" id="IPR011761">
    <property type="entry name" value="ATP-grasp"/>
</dbReference>
<evidence type="ECO:0000313" key="7">
    <source>
        <dbReference type="Proteomes" id="UP000264071"/>
    </source>
</evidence>
<dbReference type="GO" id="GO:0016874">
    <property type="term" value="F:ligase activity"/>
    <property type="evidence" value="ECO:0007669"/>
    <property type="project" value="UniProtKB-KW"/>
</dbReference>
<keyword evidence="1" id="KW-0436">Ligase</keyword>
<dbReference type="Gene3D" id="3.30.470.20">
    <property type="entry name" value="ATP-grasp fold, B domain"/>
    <property type="match status" value="1"/>
</dbReference>
<keyword evidence="2 4" id="KW-0547">Nucleotide-binding</keyword>
<dbReference type="Gene3D" id="3.30.1490.20">
    <property type="entry name" value="ATP-grasp fold, A domain"/>
    <property type="match status" value="1"/>
</dbReference>
<dbReference type="EMBL" id="DPIY01000008">
    <property type="protein sequence ID" value="HCT57323.1"/>
    <property type="molecule type" value="Genomic_DNA"/>
</dbReference>
<dbReference type="PANTHER" id="PTHR43585:SF2">
    <property type="entry name" value="ATP-GRASP ENZYME FSQD"/>
    <property type="match status" value="1"/>
</dbReference>
<dbReference type="Pfam" id="PF02655">
    <property type="entry name" value="ATP-grasp_3"/>
    <property type="match status" value="1"/>
</dbReference>
<dbReference type="InterPro" id="IPR041472">
    <property type="entry name" value="BL00235/CARNS1_N"/>
</dbReference>
<dbReference type="InterPro" id="IPR003806">
    <property type="entry name" value="ATP-grasp_PylC-type"/>
</dbReference>
<reference evidence="6 7" key="1">
    <citation type="journal article" date="2018" name="Nat. Biotechnol.">
        <title>A standardized bacterial taxonomy based on genome phylogeny substantially revises the tree of life.</title>
        <authorList>
            <person name="Parks D.H."/>
            <person name="Chuvochina M."/>
            <person name="Waite D.W."/>
            <person name="Rinke C."/>
            <person name="Skarshewski A."/>
            <person name="Chaumeil P.A."/>
            <person name="Hugenholtz P."/>
        </authorList>
    </citation>
    <scope>NUCLEOTIDE SEQUENCE [LARGE SCALE GENOMIC DNA]</scope>
    <source>
        <strain evidence="6">UBA8844</strain>
    </source>
</reference>
<dbReference type="Pfam" id="PF18130">
    <property type="entry name" value="ATPgrasp_N"/>
    <property type="match status" value="1"/>
</dbReference>
<dbReference type="Proteomes" id="UP000264071">
    <property type="component" value="Unassembled WGS sequence"/>
</dbReference>
<dbReference type="InterPro" id="IPR052032">
    <property type="entry name" value="ATP-dep_AA_Ligase"/>
</dbReference>
<keyword evidence="3 4" id="KW-0067">ATP-binding</keyword>
<dbReference type="GO" id="GO:0046872">
    <property type="term" value="F:metal ion binding"/>
    <property type="evidence" value="ECO:0007669"/>
    <property type="project" value="InterPro"/>
</dbReference>
<accession>A0A3D4V864</accession>
<gene>
    <name evidence="6" type="ORF">DGD08_08945</name>
</gene>
<protein>
    <recommendedName>
        <fullName evidence="5">ATP-grasp domain-containing protein</fullName>
    </recommendedName>
</protein>
<dbReference type="Gene3D" id="3.40.50.20">
    <property type="match status" value="1"/>
</dbReference>
<dbReference type="PANTHER" id="PTHR43585">
    <property type="entry name" value="FUMIPYRROLE BIOSYNTHESIS PROTEIN C"/>
    <property type="match status" value="1"/>
</dbReference>
<dbReference type="InterPro" id="IPR013815">
    <property type="entry name" value="ATP_grasp_subdomain_1"/>
</dbReference>
<sequence length="428" mass="47347">MRIVHDEAMCVTTLLSTHPAMSKTVLMLTPGYPGEMPHFTRGLSEHGATVLGVANGPAHELPEMARRHLSDYLQAPDLFTNTDAAIAQIKRWLGTRTLDRVCCLWEPGVEVAAQIREALGVPGQSYEQALRFRNKDLMKQALSAGGVRVPHHAVASNAAEVWAAAEQVGYPLIIKPIAGAGSQDTFRCDDEKEVAAAIKQLGHIEVVDVEEFIDGEEFTYDTICAGGDIKYFHVGYYRPRPLIARTNEWISPQTLSFRHVDDPWVAGGLALGEQVIKVLGYDTGFTHMEWYRKANGEVVFGEIAARPPGARTVDLMNFASDVDLFHGWAEAELLGTFSLEIERKYNAACITKRAHGQGRIHRIEGLDRIKARCGDAICAIDLLPIGSMRRDWKSTLLSDGYITLRHPDWQTTQDLADFVGTDLHLYAG</sequence>
<evidence type="ECO:0000256" key="4">
    <source>
        <dbReference type="PROSITE-ProRule" id="PRU00409"/>
    </source>
</evidence>
<dbReference type="SMART" id="SM01209">
    <property type="entry name" value="GARS_A"/>
    <property type="match status" value="1"/>
</dbReference>
<dbReference type="SUPFAM" id="SSF56059">
    <property type="entry name" value="Glutathione synthetase ATP-binding domain-like"/>
    <property type="match status" value="1"/>
</dbReference>
<evidence type="ECO:0000256" key="1">
    <source>
        <dbReference type="ARBA" id="ARBA00022598"/>
    </source>
</evidence>
<evidence type="ECO:0000256" key="2">
    <source>
        <dbReference type="ARBA" id="ARBA00022741"/>
    </source>
</evidence>
<evidence type="ECO:0000313" key="6">
    <source>
        <dbReference type="EMBL" id="HCT57323.1"/>
    </source>
</evidence>
<evidence type="ECO:0000256" key="3">
    <source>
        <dbReference type="ARBA" id="ARBA00022840"/>
    </source>
</evidence>
<feature type="domain" description="ATP-grasp" evidence="5">
    <location>
        <begin position="139"/>
        <end position="333"/>
    </location>
</feature>
<proteinExistence type="predicted"/>
<dbReference type="PROSITE" id="PS50975">
    <property type="entry name" value="ATP_GRASP"/>
    <property type="match status" value="1"/>
</dbReference>
<name>A0A3D4V864_9BACT</name>
<dbReference type="GO" id="GO:0005524">
    <property type="term" value="F:ATP binding"/>
    <property type="evidence" value="ECO:0007669"/>
    <property type="project" value="UniProtKB-UniRule"/>
</dbReference>
<dbReference type="AlphaFoldDB" id="A0A3D4V864"/>
<evidence type="ECO:0000259" key="5">
    <source>
        <dbReference type="PROSITE" id="PS50975"/>
    </source>
</evidence>
<comment type="caution">
    <text evidence="6">The sequence shown here is derived from an EMBL/GenBank/DDBJ whole genome shotgun (WGS) entry which is preliminary data.</text>
</comment>
<organism evidence="6 7">
    <name type="scientific">Gemmatimonas aurantiaca</name>
    <dbReference type="NCBI Taxonomy" id="173480"/>
    <lineage>
        <taxon>Bacteria</taxon>
        <taxon>Pseudomonadati</taxon>
        <taxon>Gemmatimonadota</taxon>
        <taxon>Gemmatimonadia</taxon>
        <taxon>Gemmatimonadales</taxon>
        <taxon>Gemmatimonadaceae</taxon>
        <taxon>Gemmatimonas</taxon>
    </lineage>
</organism>